<organism evidence="1 2">
    <name type="scientific">Inquilinus ginsengisoli</name>
    <dbReference type="NCBI Taxonomy" id="363840"/>
    <lineage>
        <taxon>Bacteria</taxon>
        <taxon>Pseudomonadati</taxon>
        <taxon>Pseudomonadota</taxon>
        <taxon>Alphaproteobacteria</taxon>
        <taxon>Rhodospirillales</taxon>
        <taxon>Rhodospirillaceae</taxon>
        <taxon>Inquilinus</taxon>
    </lineage>
</organism>
<dbReference type="RefSeq" id="WP_309793941.1">
    <property type="nucleotide sequence ID" value="NZ_JAVDPW010000003.1"/>
</dbReference>
<dbReference type="Proteomes" id="UP001262410">
    <property type="component" value="Unassembled WGS sequence"/>
</dbReference>
<reference evidence="1 2" key="1">
    <citation type="submission" date="2023-07" db="EMBL/GenBank/DDBJ databases">
        <title>Sorghum-associated microbial communities from plants grown in Nebraska, USA.</title>
        <authorList>
            <person name="Schachtman D."/>
        </authorList>
    </citation>
    <scope>NUCLEOTIDE SEQUENCE [LARGE SCALE GENOMIC DNA]</scope>
    <source>
        <strain evidence="1 2">584</strain>
    </source>
</reference>
<protein>
    <submittedName>
        <fullName evidence="1">Addiction module antidote</fullName>
    </submittedName>
</protein>
<evidence type="ECO:0000313" key="2">
    <source>
        <dbReference type="Proteomes" id="UP001262410"/>
    </source>
</evidence>
<name>A0ABU1JMV4_9PROT</name>
<keyword evidence="2" id="KW-1185">Reference proteome</keyword>
<dbReference type="Gene3D" id="2.10.260.10">
    <property type="match status" value="1"/>
</dbReference>
<sequence length="74" mass="8195">MVALKLCAIGNSIAAVLPQDVLDRLHAREGDILHLTEVPGGYLLTPDDPDLEIQAIVARKIARKRWNLLRDLAK</sequence>
<evidence type="ECO:0000313" key="1">
    <source>
        <dbReference type="EMBL" id="MDR6289662.1"/>
    </source>
</evidence>
<gene>
    <name evidence="1" type="ORF">E9232_002177</name>
</gene>
<proteinExistence type="predicted"/>
<dbReference type="InterPro" id="IPR037914">
    <property type="entry name" value="SpoVT-AbrB_sf"/>
</dbReference>
<accession>A0ABU1JMV4</accession>
<dbReference type="EMBL" id="JAVDPW010000003">
    <property type="protein sequence ID" value="MDR6289662.1"/>
    <property type="molecule type" value="Genomic_DNA"/>
</dbReference>
<comment type="caution">
    <text evidence="1">The sequence shown here is derived from an EMBL/GenBank/DDBJ whole genome shotgun (WGS) entry which is preliminary data.</text>
</comment>
<dbReference type="SUPFAM" id="SSF89447">
    <property type="entry name" value="AbrB/MazE/MraZ-like"/>
    <property type="match status" value="1"/>
</dbReference>